<feature type="transmembrane region" description="Helical" evidence="11">
    <location>
        <begin position="134"/>
        <end position="155"/>
    </location>
</feature>
<feature type="transmembrane region" description="Helical" evidence="11">
    <location>
        <begin position="200"/>
        <end position="222"/>
    </location>
</feature>
<dbReference type="Pfam" id="PF07884">
    <property type="entry name" value="VKOR"/>
    <property type="match status" value="1"/>
</dbReference>
<comment type="caution">
    <text evidence="13">The sequence shown here is derived from an EMBL/GenBank/DDBJ whole genome shotgun (WGS) entry which is preliminary data.</text>
</comment>
<evidence type="ECO:0000256" key="3">
    <source>
        <dbReference type="ARBA" id="ARBA00022692"/>
    </source>
</evidence>
<sequence length="380" mass="40613">MAPATATATATTGFAISSYSLPRRHTPPLTGLPNSKRLFLVNFKCQLESSQRSTCPPESETASYLPSSQGSSSTSAVDEGELSISAYKWCAALGGIGFMETADMAYLKLSGSDILCTMGGGDCSSILNSEFSSLFGVPLPLFGMAAYGIVSMLSLQLQLSHKKRAFDFEVIDSELILIGTTTSMAFASAYFLYIMSTEFVGKPCLYCLASATLSISLFFITLKSLGLGKIQKVLGSQLCIASLAVIALTGSFDSMQLVPSSLAATEMPFVETKITQESNALALSLAKHLRSIGAKLYGAFWCSHCVHQKQLFGHEASELLDYVECFPDGVGEGADMAKACYDVNLEGFPTWVINGQVLSGEKQLPELARLSGIKLEDLNQ</sequence>
<feature type="region of interest" description="Disordered" evidence="10">
    <location>
        <begin position="51"/>
        <end position="73"/>
    </location>
</feature>
<reference evidence="13" key="1">
    <citation type="submission" date="2019-12" db="EMBL/GenBank/DDBJ databases">
        <authorList>
            <person name="Scholes J."/>
        </authorList>
    </citation>
    <scope>NUCLEOTIDE SEQUENCE</scope>
</reference>
<gene>
    <name evidence="13" type="ORF">SHERM_03838</name>
</gene>
<evidence type="ECO:0000256" key="6">
    <source>
        <dbReference type="ARBA" id="ARBA00023002"/>
    </source>
</evidence>
<dbReference type="Proteomes" id="UP001153555">
    <property type="component" value="Unassembled WGS sequence"/>
</dbReference>
<dbReference type="GO" id="GO:0016020">
    <property type="term" value="C:membrane"/>
    <property type="evidence" value="ECO:0007669"/>
    <property type="project" value="UniProtKB-SubCell"/>
</dbReference>
<evidence type="ECO:0000256" key="11">
    <source>
        <dbReference type="SAM" id="Phobius"/>
    </source>
</evidence>
<dbReference type="CDD" id="cd12916">
    <property type="entry name" value="VKOR_1"/>
    <property type="match status" value="1"/>
</dbReference>
<dbReference type="Gene3D" id="3.40.30.10">
    <property type="entry name" value="Glutaredoxin"/>
    <property type="match status" value="1"/>
</dbReference>
<evidence type="ECO:0000256" key="2">
    <source>
        <dbReference type="ARBA" id="ARBA00006214"/>
    </source>
</evidence>
<accession>A0A9N7NJT0</accession>
<comment type="similarity">
    <text evidence="2">Belongs to the VKOR family.</text>
</comment>
<dbReference type="InterPro" id="IPR012932">
    <property type="entry name" value="VKOR"/>
</dbReference>
<feature type="transmembrane region" description="Helical" evidence="11">
    <location>
        <begin position="175"/>
        <end position="194"/>
    </location>
</feature>
<keyword evidence="9" id="KW-0676">Redox-active center</keyword>
<keyword evidence="3 11" id="KW-0812">Transmembrane</keyword>
<dbReference type="EMBL" id="CACSLK010030184">
    <property type="protein sequence ID" value="CAA0836788.1"/>
    <property type="molecule type" value="Genomic_DNA"/>
</dbReference>
<dbReference type="InterPro" id="IPR038354">
    <property type="entry name" value="VKOR_sf"/>
</dbReference>
<dbReference type="SUPFAM" id="SSF52833">
    <property type="entry name" value="Thioredoxin-like"/>
    <property type="match status" value="1"/>
</dbReference>
<keyword evidence="8" id="KW-1015">Disulfide bond</keyword>
<dbReference type="OrthoDB" id="343052at2759"/>
<keyword evidence="7 11" id="KW-0472">Membrane</keyword>
<organism evidence="13 14">
    <name type="scientific">Striga hermonthica</name>
    <name type="common">Purple witchweed</name>
    <name type="synonym">Buchnera hermonthica</name>
    <dbReference type="NCBI Taxonomy" id="68872"/>
    <lineage>
        <taxon>Eukaryota</taxon>
        <taxon>Viridiplantae</taxon>
        <taxon>Streptophyta</taxon>
        <taxon>Embryophyta</taxon>
        <taxon>Tracheophyta</taxon>
        <taxon>Spermatophyta</taxon>
        <taxon>Magnoliopsida</taxon>
        <taxon>eudicotyledons</taxon>
        <taxon>Gunneridae</taxon>
        <taxon>Pentapetalae</taxon>
        <taxon>asterids</taxon>
        <taxon>lamiids</taxon>
        <taxon>Lamiales</taxon>
        <taxon>Orobanchaceae</taxon>
        <taxon>Buchnereae</taxon>
        <taxon>Striga</taxon>
    </lineage>
</organism>
<proteinExistence type="inferred from homology"/>
<evidence type="ECO:0000256" key="8">
    <source>
        <dbReference type="ARBA" id="ARBA00023157"/>
    </source>
</evidence>
<dbReference type="SMART" id="SM00756">
    <property type="entry name" value="VKc"/>
    <property type="match status" value="1"/>
</dbReference>
<evidence type="ECO:0000256" key="9">
    <source>
        <dbReference type="ARBA" id="ARBA00023284"/>
    </source>
</evidence>
<dbReference type="AlphaFoldDB" id="A0A9N7NJT0"/>
<evidence type="ECO:0000256" key="1">
    <source>
        <dbReference type="ARBA" id="ARBA00004141"/>
    </source>
</evidence>
<dbReference type="InterPro" id="IPR036249">
    <property type="entry name" value="Thioredoxin-like_sf"/>
</dbReference>
<dbReference type="InterPro" id="IPR044698">
    <property type="entry name" value="VKOR/LTO1"/>
</dbReference>
<protein>
    <submittedName>
        <fullName evidence="13">Thiol-disulfide oxidoreductase LTO1</fullName>
    </submittedName>
</protein>
<evidence type="ECO:0000256" key="4">
    <source>
        <dbReference type="ARBA" id="ARBA00022719"/>
    </source>
</evidence>
<name>A0A9N7NJT0_STRHE</name>
<keyword evidence="4" id="KW-0874">Quinone</keyword>
<evidence type="ECO:0000313" key="14">
    <source>
        <dbReference type="Proteomes" id="UP001153555"/>
    </source>
</evidence>
<dbReference type="GO" id="GO:0016491">
    <property type="term" value="F:oxidoreductase activity"/>
    <property type="evidence" value="ECO:0007669"/>
    <property type="project" value="UniProtKB-KW"/>
</dbReference>
<keyword evidence="5 11" id="KW-1133">Transmembrane helix</keyword>
<comment type="subcellular location">
    <subcellularLocation>
        <location evidence="1">Membrane</location>
        <topology evidence="1">Multi-pass membrane protein</topology>
    </subcellularLocation>
</comment>
<dbReference type="Gene3D" id="1.20.1440.130">
    <property type="entry name" value="VKOR domain"/>
    <property type="match status" value="1"/>
</dbReference>
<evidence type="ECO:0000259" key="12">
    <source>
        <dbReference type="SMART" id="SM00756"/>
    </source>
</evidence>
<dbReference type="PANTHER" id="PTHR34573">
    <property type="entry name" value="VKC DOMAIN-CONTAINING PROTEIN"/>
    <property type="match status" value="1"/>
</dbReference>
<dbReference type="PANTHER" id="PTHR34573:SF1">
    <property type="entry name" value="VITAMIN K EPOXIDE REDUCTASE DOMAIN-CONTAINING PROTEIN"/>
    <property type="match status" value="1"/>
</dbReference>
<dbReference type="GO" id="GO:0048038">
    <property type="term" value="F:quinone binding"/>
    <property type="evidence" value="ECO:0007669"/>
    <property type="project" value="UniProtKB-KW"/>
</dbReference>
<evidence type="ECO:0000256" key="7">
    <source>
        <dbReference type="ARBA" id="ARBA00023136"/>
    </source>
</evidence>
<evidence type="ECO:0000256" key="5">
    <source>
        <dbReference type="ARBA" id="ARBA00022989"/>
    </source>
</evidence>
<evidence type="ECO:0000256" key="10">
    <source>
        <dbReference type="SAM" id="MobiDB-lite"/>
    </source>
</evidence>
<evidence type="ECO:0000313" key="13">
    <source>
        <dbReference type="EMBL" id="CAA0836788.1"/>
    </source>
</evidence>
<keyword evidence="14" id="KW-1185">Reference proteome</keyword>
<keyword evidence="6" id="KW-0560">Oxidoreductase</keyword>
<feature type="domain" description="Vitamin K epoxide reductase" evidence="12">
    <location>
        <begin position="83"/>
        <end position="225"/>
    </location>
</feature>